<accession>A0A5N5TPF7</accession>
<dbReference type="PANTHER" id="PTHR11069">
    <property type="entry name" value="GLUCOSYLCERAMIDASE"/>
    <property type="match status" value="1"/>
</dbReference>
<evidence type="ECO:0000256" key="2">
    <source>
        <dbReference type="ARBA" id="ARBA00005382"/>
    </source>
</evidence>
<evidence type="ECO:0000259" key="8">
    <source>
        <dbReference type="Pfam" id="PF02055"/>
    </source>
</evidence>
<dbReference type="InterPro" id="IPR013780">
    <property type="entry name" value="Glyco_hydro_b"/>
</dbReference>
<sequence>MLLLTYFLSFLIIYKGTDASGCNQRLYDQESFVCVCDENTCDDFPPVEYPLKGTYKVITSSSDEFRFEEASGNFTDVSDGYARIFVNTSDPLQVMLGFGGAFTDATGINVAKLSSVLQGVFARQYFSENGLEYNLGRVPIGGCDFSTHPYSYDDYEGDVELANFSLTVEDYTYKIPLMKAAQQLSVDDYHFIATPWSPPSWMKTNGMFNGTGKLIPEMQQPWANYFVKFFDAYQEEGVTFYGFTVQNEPYAGSTDWDWNCCHFTAEDEKVFVRDYLGPTLQAAGYDDLKLLIGDGNLEIYPQFIENNINHWSTGWIDWNMALDLNGGPNWAFNYVDSPVIVNETSNEFYKQPMFYVLGHFSKFIPEGSAHIGSNINLLEPSSRNNLLELIGNPVGGIDSSSFIRPDGYVISVVLNTNTDAKTILLEDDLLATEFYTILPPKSIQTFIYTTNEVQL</sequence>
<dbReference type="Gene3D" id="3.20.20.80">
    <property type="entry name" value="Glycosidases"/>
    <property type="match status" value="2"/>
</dbReference>
<dbReference type="InterPro" id="IPR033453">
    <property type="entry name" value="Glyco_hydro_30_TIM-barrel"/>
</dbReference>
<feature type="signal peptide" evidence="7">
    <location>
        <begin position="1"/>
        <end position="19"/>
    </location>
</feature>
<dbReference type="Gene3D" id="2.60.40.1180">
    <property type="entry name" value="Golgi alpha-mannosidase II"/>
    <property type="match status" value="2"/>
</dbReference>
<organism evidence="10 11">
    <name type="scientific">Armadillidium nasatum</name>
    <dbReference type="NCBI Taxonomy" id="96803"/>
    <lineage>
        <taxon>Eukaryota</taxon>
        <taxon>Metazoa</taxon>
        <taxon>Ecdysozoa</taxon>
        <taxon>Arthropoda</taxon>
        <taxon>Crustacea</taxon>
        <taxon>Multicrustacea</taxon>
        <taxon>Malacostraca</taxon>
        <taxon>Eumalacostraca</taxon>
        <taxon>Peracarida</taxon>
        <taxon>Isopoda</taxon>
        <taxon>Oniscidea</taxon>
        <taxon>Crinocheta</taxon>
        <taxon>Armadillidiidae</taxon>
        <taxon>Armadillidium</taxon>
    </lineage>
</organism>
<feature type="chain" id="PRO_5024464703" description="Glucosylceramidase" evidence="7">
    <location>
        <begin position="20"/>
        <end position="455"/>
    </location>
</feature>
<protein>
    <recommendedName>
        <fullName evidence="3 6">Glucosylceramidase</fullName>
        <ecNumber evidence="3 6">3.2.1.45</ecNumber>
    </recommendedName>
</protein>
<dbReference type="GO" id="GO:0006680">
    <property type="term" value="P:glucosylceramide catabolic process"/>
    <property type="evidence" value="ECO:0007669"/>
    <property type="project" value="TreeGrafter"/>
</dbReference>
<evidence type="ECO:0000256" key="5">
    <source>
        <dbReference type="ARBA" id="ARBA00022801"/>
    </source>
</evidence>
<dbReference type="GO" id="GO:0004348">
    <property type="term" value="F:glucosylceramidase activity"/>
    <property type="evidence" value="ECO:0007669"/>
    <property type="project" value="UniProtKB-EC"/>
</dbReference>
<name>A0A5N5TPF7_9CRUS</name>
<dbReference type="AlphaFoldDB" id="A0A5N5TPF7"/>
<keyword evidence="5 6" id="KW-0378">Hydrolase</keyword>
<evidence type="ECO:0000256" key="6">
    <source>
        <dbReference type="RuleBase" id="RU361188"/>
    </source>
</evidence>
<dbReference type="EC" id="3.2.1.45" evidence="3 6"/>
<keyword evidence="6" id="KW-0443">Lipid metabolism</keyword>
<evidence type="ECO:0000256" key="7">
    <source>
        <dbReference type="SAM" id="SignalP"/>
    </source>
</evidence>
<dbReference type="InterPro" id="IPR001139">
    <property type="entry name" value="Glyco_hydro_30"/>
</dbReference>
<feature type="domain" description="Glycosyl hydrolase family 30 TIM-barrel" evidence="8">
    <location>
        <begin position="97"/>
        <end position="303"/>
    </location>
</feature>
<comment type="similarity">
    <text evidence="2 6">Belongs to the glycosyl hydrolase 30 family.</text>
</comment>
<evidence type="ECO:0000256" key="4">
    <source>
        <dbReference type="ARBA" id="ARBA00022729"/>
    </source>
</evidence>
<gene>
    <name evidence="10" type="primary">gba-4_2</name>
    <name evidence="10" type="ORF">Anas_08176</name>
</gene>
<dbReference type="SUPFAM" id="SSF51445">
    <property type="entry name" value="(Trans)glycosidases"/>
    <property type="match status" value="2"/>
</dbReference>
<dbReference type="OrthoDB" id="2160638at2759"/>
<feature type="domain" description="Glycosyl hydrolase family 30 beta sandwich" evidence="9">
    <location>
        <begin position="394"/>
        <end position="446"/>
    </location>
</feature>
<keyword evidence="11" id="KW-1185">Reference proteome</keyword>
<reference evidence="10 11" key="1">
    <citation type="journal article" date="2019" name="PLoS Biol.">
        <title>Sex chromosomes control vertical transmission of feminizing Wolbachia symbionts in an isopod.</title>
        <authorList>
            <person name="Becking T."/>
            <person name="Chebbi M.A."/>
            <person name="Giraud I."/>
            <person name="Moumen B."/>
            <person name="Laverre T."/>
            <person name="Caubet Y."/>
            <person name="Peccoud J."/>
            <person name="Gilbert C."/>
            <person name="Cordaux R."/>
        </authorList>
    </citation>
    <scope>NUCLEOTIDE SEQUENCE [LARGE SCALE GENOMIC DNA]</scope>
    <source>
        <strain evidence="10">ANa2</strain>
        <tissue evidence="10">Whole body excluding digestive tract and cuticle</tissue>
    </source>
</reference>
<dbReference type="PRINTS" id="PR00843">
    <property type="entry name" value="GLHYDRLASE30"/>
</dbReference>
<keyword evidence="6" id="KW-0746">Sphingolipid metabolism</keyword>
<comment type="caution">
    <text evidence="10">The sequence shown here is derived from an EMBL/GenBank/DDBJ whole genome shotgun (WGS) entry which is preliminary data.</text>
</comment>
<proteinExistence type="inferred from homology"/>
<dbReference type="Pfam" id="PF17189">
    <property type="entry name" value="Glyco_hydro_30C"/>
    <property type="match status" value="1"/>
</dbReference>
<dbReference type="PANTHER" id="PTHR11069:SF23">
    <property type="entry name" value="LYSOSOMAL ACID GLUCOSYLCERAMIDASE"/>
    <property type="match status" value="1"/>
</dbReference>
<evidence type="ECO:0000256" key="1">
    <source>
        <dbReference type="ARBA" id="ARBA00001013"/>
    </source>
</evidence>
<keyword evidence="4 7" id="KW-0732">Signal</keyword>
<dbReference type="Proteomes" id="UP000326759">
    <property type="component" value="Unassembled WGS sequence"/>
</dbReference>
<dbReference type="EMBL" id="SEYY01000084">
    <property type="protein sequence ID" value="KAB7508057.1"/>
    <property type="molecule type" value="Genomic_DNA"/>
</dbReference>
<evidence type="ECO:0000256" key="3">
    <source>
        <dbReference type="ARBA" id="ARBA00012658"/>
    </source>
</evidence>
<evidence type="ECO:0000313" key="11">
    <source>
        <dbReference type="Proteomes" id="UP000326759"/>
    </source>
</evidence>
<dbReference type="Pfam" id="PF02055">
    <property type="entry name" value="Glyco_hydro_30"/>
    <property type="match status" value="2"/>
</dbReference>
<evidence type="ECO:0000313" key="10">
    <source>
        <dbReference type="EMBL" id="KAB7508057.1"/>
    </source>
</evidence>
<dbReference type="InterPro" id="IPR033452">
    <property type="entry name" value="GH30_C"/>
</dbReference>
<dbReference type="GO" id="GO:0016020">
    <property type="term" value="C:membrane"/>
    <property type="evidence" value="ECO:0007669"/>
    <property type="project" value="GOC"/>
</dbReference>
<dbReference type="SUPFAM" id="SSF51011">
    <property type="entry name" value="Glycosyl hydrolase domain"/>
    <property type="match status" value="1"/>
</dbReference>
<comment type="catalytic activity">
    <reaction evidence="1">
        <text>a beta-D-glucosyl-(1&lt;-&gt;1')-N-acylsphing-4-enine + H2O = an N-acylsphing-4-enine + D-glucose</text>
        <dbReference type="Rhea" id="RHEA:13269"/>
        <dbReference type="ChEBI" id="CHEBI:4167"/>
        <dbReference type="ChEBI" id="CHEBI:15377"/>
        <dbReference type="ChEBI" id="CHEBI:22801"/>
        <dbReference type="ChEBI" id="CHEBI:52639"/>
        <dbReference type="EC" id="3.2.1.45"/>
    </reaction>
    <physiologicalReaction direction="left-to-right" evidence="1">
        <dbReference type="Rhea" id="RHEA:13270"/>
    </physiologicalReaction>
</comment>
<keyword evidence="6" id="KW-0326">Glycosidase</keyword>
<feature type="domain" description="Glycosyl hydrolase family 30 TIM-barrel" evidence="8">
    <location>
        <begin position="304"/>
        <end position="364"/>
    </location>
</feature>
<dbReference type="InterPro" id="IPR017853">
    <property type="entry name" value="GH"/>
</dbReference>
<evidence type="ECO:0000259" key="9">
    <source>
        <dbReference type="Pfam" id="PF17189"/>
    </source>
</evidence>